<name>A0A5J6IGS3_STRC4</name>
<dbReference type="AlphaFoldDB" id="A0A5J6IGS3"/>
<evidence type="ECO:0000313" key="2">
    <source>
        <dbReference type="Proteomes" id="UP000326598"/>
    </source>
</evidence>
<dbReference type="KEGG" id="scoe:CP976_42405"/>
<accession>A0A5J6IGS3</accession>
<protein>
    <submittedName>
        <fullName evidence="1">Uncharacterized protein</fullName>
    </submittedName>
</protein>
<gene>
    <name evidence="1" type="ORF">CP976_42405</name>
</gene>
<dbReference type="Proteomes" id="UP000326598">
    <property type="component" value="Chromosome"/>
</dbReference>
<evidence type="ECO:0000313" key="1">
    <source>
        <dbReference type="EMBL" id="QEV30060.1"/>
    </source>
</evidence>
<reference evidence="1 2" key="1">
    <citation type="submission" date="2017-09" db="EMBL/GenBank/DDBJ databases">
        <authorList>
            <person name="Lee N."/>
            <person name="Cho B.-K."/>
        </authorList>
    </citation>
    <scope>NUCLEOTIDE SEQUENCE [LARGE SCALE GENOMIC DNA]</scope>
    <source>
        <strain evidence="1 2">ATCC 13740</strain>
    </source>
</reference>
<proteinExistence type="predicted"/>
<organism evidence="1 2">
    <name type="scientific">Streptomyces coeruleorubidus</name>
    <dbReference type="NCBI Taxonomy" id="116188"/>
    <lineage>
        <taxon>Bacteria</taxon>
        <taxon>Bacillati</taxon>
        <taxon>Actinomycetota</taxon>
        <taxon>Actinomycetes</taxon>
        <taxon>Kitasatosporales</taxon>
        <taxon>Streptomycetaceae</taxon>
        <taxon>Streptomyces</taxon>
    </lineage>
</organism>
<dbReference type="EMBL" id="CP023694">
    <property type="protein sequence ID" value="QEV30060.1"/>
    <property type="molecule type" value="Genomic_DNA"/>
</dbReference>
<dbReference type="GeneID" id="91422652"/>
<sequence length="158" mass="17100">MKKRVILLCGGVLVVAGIAAVWWNWFRAPYALADSPRVDVTVRAEKSVYPDVEETAEDVDILVRIYVQRLKDGDAKGLAELAGPAYKQPGAAAAKYVREYGKAAGGHVEVTVLEGSVDYFNPLTVAYEETGQRQELLVVKDAGHWWIGLGDGDPAAGN</sequence>
<dbReference type="RefSeq" id="WP_150485103.1">
    <property type="nucleotide sequence ID" value="NZ_BMTB01000022.1"/>
</dbReference>